<feature type="compositionally biased region" description="Basic and acidic residues" evidence="11">
    <location>
        <begin position="847"/>
        <end position="856"/>
    </location>
</feature>
<evidence type="ECO:0000256" key="1">
    <source>
        <dbReference type="ARBA" id="ARBA00008874"/>
    </source>
</evidence>
<dbReference type="SMART" id="SM00220">
    <property type="entry name" value="S_TKc"/>
    <property type="match status" value="1"/>
</dbReference>
<dbReference type="GeneID" id="81425339"/>
<keyword evidence="6" id="KW-0418">Kinase</keyword>
<evidence type="ECO:0000256" key="7">
    <source>
        <dbReference type="ARBA" id="ARBA00022840"/>
    </source>
</evidence>
<comment type="catalytic activity">
    <reaction evidence="9">
        <text>L-seryl-[protein] + ATP = O-phospho-L-seryl-[protein] + ADP + H(+)</text>
        <dbReference type="Rhea" id="RHEA:17989"/>
        <dbReference type="Rhea" id="RHEA-COMP:9863"/>
        <dbReference type="Rhea" id="RHEA-COMP:11604"/>
        <dbReference type="ChEBI" id="CHEBI:15378"/>
        <dbReference type="ChEBI" id="CHEBI:29999"/>
        <dbReference type="ChEBI" id="CHEBI:30616"/>
        <dbReference type="ChEBI" id="CHEBI:83421"/>
        <dbReference type="ChEBI" id="CHEBI:456216"/>
        <dbReference type="EC" id="2.7.11.1"/>
    </reaction>
</comment>
<dbReference type="AlphaFoldDB" id="A0A9W9LP03"/>
<evidence type="ECO:0000256" key="5">
    <source>
        <dbReference type="ARBA" id="ARBA00022741"/>
    </source>
</evidence>
<accession>A0A9W9LP03</accession>
<dbReference type="InterPro" id="IPR050629">
    <property type="entry name" value="STE20/SPS1-PAK"/>
</dbReference>
<evidence type="ECO:0000313" key="13">
    <source>
        <dbReference type="EMBL" id="KAJ5168444.1"/>
    </source>
</evidence>
<keyword evidence="7 10" id="KW-0067">ATP-binding</keyword>
<dbReference type="RefSeq" id="XP_056544905.1">
    <property type="nucleotide sequence ID" value="XM_056686163.1"/>
</dbReference>
<evidence type="ECO:0000256" key="10">
    <source>
        <dbReference type="PROSITE-ProRule" id="PRU10141"/>
    </source>
</evidence>
<feature type="region of interest" description="Disordered" evidence="11">
    <location>
        <begin position="459"/>
        <end position="479"/>
    </location>
</feature>
<dbReference type="GO" id="GO:0004674">
    <property type="term" value="F:protein serine/threonine kinase activity"/>
    <property type="evidence" value="ECO:0007669"/>
    <property type="project" value="UniProtKB-KW"/>
</dbReference>
<dbReference type="GO" id="GO:0005524">
    <property type="term" value="F:ATP binding"/>
    <property type="evidence" value="ECO:0007669"/>
    <property type="project" value="UniProtKB-UniRule"/>
</dbReference>
<evidence type="ECO:0000256" key="9">
    <source>
        <dbReference type="ARBA" id="ARBA00048679"/>
    </source>
</evidence>
<feature type="region of interest" description="Disordered" evidence="11">
    <location>
        <begin position="525"/>
        <end position="768"/>
    </location>
</feature>
<keyword evidence="14" id="KW-1185">Reference proteome</keyword>
<dbReference type="OrthoDB" id="248923at2759"/>
<dbReference type="PROSITE" id="PS00107">
    <property type="entry name" value="PROTEIN_KINASE_ATP"/>
    <property type="match status" value="1"/>
</dbReference>
<evidence type="ECO:0000256" key="3">
    <source>
        <dbReference type="ARBA" id="ARBA00022527"/>
    </source>
</evidence>
<feature type="domain" description="Protein kinase" evidence="12">
    <location>
        <begin position="50"/>
        <end position="319"/>
    </location>
</feature>
<comment type="caution">
    <text evidence="13">The sequence shown here is derived from an EMBL/GenBank/DDBJ whole genome shotgun (WGS) entry which is preliminary data.</text>
</comment>
<keyword evidence="4" id="KW-0808">Transferase</keyword>
<feature type="region of interest" description="Disordered" evidence="11">
    <location>
        <begin position="833"/>
        <end position="856"/>
    </location>
</feature>
<dbReference type="PANTHER" id="PTHR48012">
    <property type="entry name" value="STERILE20-LIKE KINASE, ISOFORM B-RELATED"/>
    <property type="match status" value="1"/>
</dbReference>
<name>A0A9W9LP03_9EURO</name>
<dbReference type="Proteomes" id="UP001149163">
    <property type="component" value="Unassembled WGS sequence"/>
</dbReference>
<sequence>MESRESRFLDPSSAMAAITRHKAEAIKLAREQGTAVKEMCRRAKTDVPPYEFEELIGKGAYGRVYKGRGIPSGRLVAIKVLDIDSLDYKSLRDFRDESIKDFIHETKVMKQVKDAGAKNINEIIEAISIHSQLWLVCEYCPGGSVRTLMRATSDKLDEKFIIPIARELAVGLHAIHEAGIIHRDVKAANILIHEEGRLEICDFGVAGVLQSQRDKRSTWIGTPHWMPPEMFATRGEAHKYGSEIDVWAYGCTLFEFATGNPPNSGLRERMQIGRQLNRNTPKLDSNNYSEGLKELIAFALDSNPASRPTMADILAHPYIAGTDEEYPTSSVGELVRNYYQWSQRGGQRMSLFHPGGAAAAELPGTDESDDDWNFSTTDGFERRFSVIDLDQIAASLAEMEEAISPTTPTSEHDSNEDASDTDLDQEQKANFDERVRRGAAAMEGLFDEEKPSYKYETKNDFVPIQPPQPSSDLPLRTETDRSSVTSTFIDIDIGSFDSSHYAAGAPSAQPFQLADADTIRANRSSLRLHRNSNETSSQSSGSEAEGGDSQDESFQAPSGPRPPTMDWKFPVFLPAEEEAKEEEKAAPEETPAREPIQEESFQAEKRATMQWTFPVMSAQPEETNTNNESDRHDTIRAPVAPLQRQPTDEPVDSRPSTSASHTSTMSDSDYDPFRFDRPTTPQGVSPQPASFDSDFPTLTGSTTDEDSESAGVLDGPGPDEEEGHSLWKGHDDVESEDDVLPLPTAIPVHGSPGGTAPSVSEPGSPIYEEPLQTARLDIVSGTTLGKSEPGAISFPFVIPPNMESLMEGADDATMTAELDRLLGDFLGALSATGEALSRASPEQQADEANHTAERAQ</sequence>
<feature type="compositionally biased region" description="Polar residues" evidence="11">
    <location>
        <begin position="679"/>
        <end position="702"/>
    </location>
</feature>
<dbReference type="InterPro" id="IPR008271">
    <property type="entry name" value="Ser/Thr_kinase_AS"/>
</dbReference>
<dbReference type="EMBL" id="JAPQKN010000002">
    <property type="protein sequence ID" value="KAJ5168444.1"/>
    <property type="molecule type" value="Genomic_DNA"/>
</dbReference>
<dbReference type="InterPro" id="IPR011009">
    <property type="entry name" value="Kinase-like_dom_sf"/>
</dbReference>
<dbReference type="InterPro" id="IPR017441">
    <property type="entry name" value="Protein_kinase_ATP_BS"/>
</dbReference>
<evidence type="ECO:0000256" key="6">
    <source>
        <dbReference type="ARBA" id="ARBA00022777"/>
    </source>
</evidence>
<dbReference type="Gene3D" id="1.10.510.10">
    <property type="entry name" value="Transferase(Phosphotransferase) domain 1"/>
    <property type="match status" value="1"/>
</dbReference>
<evidence type="ECO:0000256" key="4">
    <source>
        <dbReference type="ARBA" id="ARBA00022679"/>
    </source>
</evidence>
<dbReference type="SUPFAM" id="SSF56112">
    <property type="entry name" value="Protein kinase-like (PK-like)"/>
    <property type="match status" value="1"/>
</dbReference>
<proteinExistence type="inferred from homology"/>
<evidence type="ECO:0000259" key="12">
    <source>
        <dbReference type="PROSITE" id="PS50011"/>
    </source>
</evidence>
<dbReference type="PROSITE" id="PS00108">
    <property type="entry name" value="PROTEIN_KINASE_ST"/>
    <property type="match status" value="1"/>
</dbReference>
<keyword evidence="3" id="KW-0723">Serine/threonine-protein kinase</keyword>
<keyword evidence="5 10" id="KW-0547">Nucleotide-binding</keyword>
<dbReference type="PROSITE" id="PS50011">
    <property type="entry name" value="PROTEIN_KINASE_DOM"/>
    <property type="match status" value="1"/>
</dbReference>
<reference evidence="13" key="1">
    <citation type="submission" date="2022-11" db="EMBL/GenBank/DDBJ databases">
        <authorList>
            <person name="Petersen C."/>
        </authorList>
    </citation>
    <scope>NUCLEOTIDE SEQUENCE</scope>
    <source>
        <strain evidence="13">IBT 26290</strain>
    </source>
</reference>
<evidence type="ECO:0000256" key="2">
    <source>
        <dbReference type="ARBA" id="ARBA00012513"/>
    </source>
</evidence>
<feature type="compositionally biased region" description="Basic and acidic residues" evidence="11">
    <location>
        <begin position="581"/>
        <end position="607"/>
    </location>
</feature>
<feature type="compositionally biased region" description="Basic and acidic residues" evidence="11">
    <location>
        <begin position="723"/>
        <end position="732"/>
    </location>
</feature>
<comment type="catalytic activity">
    <reaction evidence="8">
        <text>L-threonyl-[protein] + ATP = O-phospho-L-threonyl-[protein] + ADP + H(+)</text>
        <dbReference type="Rhea" id="RHEA:46608"/>
        <dbReference type="Rhea" id="RHEA-COMP:11060"/>
        <dbReference type="Rhea" id="RHEA-COMP:11605"/>
        <dbReference type="ChEBI" id="CHEBI:15378"/>
        <dbReference type="ChEBI" id="CHEBI:30013"/>
        <dbReference type="ChEBI" id="CHEBI:30616"/>
        <dbReference type="ChEBI" id="CHEBI:61977"/>
        <dbReference type="ChEBI" id="CHEBI:456216"/>
        <dbReference type="EC" id="2.7.11.1"/>
    </reaction>
</comment>
<evidence type="ECO:0000313" key="14">
    <source>
        <dbReference type="Proteomes" id="UP001149163"/>
    </source>
</evidence>
<dbReference type="InterPro" id="IPR000719">
    <property type="entry name" value="Prot_kinase_dom"/>
</dbReference>
<dbReference type="FunFam" id="1.10.510.10:FF:000670">
    <property type="entry name" value="Serine/threonin protein kinase, putative"/>
    <property type="match status" value="1"/>
</dbReference>
<evidence type="ECO:0000256" key="8">
    <source>
        <dbReference type="ARBA" id="ARBA00047899"/>
    </source>
</evidence>
<dbReference type="Pfam" id="PF00069">
    <property type="entry name" value="Pkinase"/>
    <property type="match status" value="1"/>
</dbReference>
<reference evidence="13" key="2">
    <citation type="journal article" date="2023" name="IMA Fungus">
        <title>Comparative genomic study of the Penicillium genus elucidates a diverse pangenome and 15 lateral gene transfer events.</title>
        <authorList>
            <person name="Petersen C."/>
            <person name="Sorensen T."/>
            <person name="Nielsen M.R."/>
            <person name="Sondergaard T.E."/>
            <person name="Sorensen J.L."/>
            <person name="Fitzpatrick D.A."/>
            <person name="Frisvad J.C."/>
            <person name="Nielsen K.L."/>
        </authorList>
    </citation>
    <scope>NUCLEOTIDE SEQUENCE</scope>
    <source>
        <strain evidence="13">IBT 26290</strain>
    </source>
</reference>
<protein>
    <recommendedName>
        <fullName evidence="2">non-specific serine/threonine protein kinase</fullName>
        <ecNumber evidence="2">2.7.11.1</ecNumber>
    </recommendedName>
</protein>
<feature type="compositionally biased region" description="Polar residues" evidence="11">
    <location>
        <begin position="654"/>
        <end position="667"/>
    </location>
</feature>
<comment type="similarity">
    <text evidence="1">Belongs to the protein kinase superfamily. STE Ser/Thr protein kinase family. STE20 subfamily.</text>
</comment>
<gene>
    <name evidence="13" type="ORF">N7482_004038</name>
</gene>
<dbReference type="PANTHER" id="PTHR48012:SF10">
    <property type="entry name" value="FI20177P1"/>
    <property type="match status" value="1"/>
</dbReference>
<dbReference type="GO" id="GO:0005737">
    <property type="term" value="C:cytoplasm"/>
    <property type="evidence" value="ECO:0007669"/>
    <property type="project" value="TreeGrafter"/>
</dbReference>
<feature type="binding site" evidence="10">
    <location>
        <position position="79"/>
    </location>
    <ligand>
        <name>ATP</name>
        <dbReference type="ChEBI" id="CHEBI:30616"/>
    </ligand>
</feature>
<organism evidence="13 14">
    <name type="scientific">Penicillium canariense</name>
    <dbReference type="NCBI Taxonomy" id="189055"/>
    <lineage>
        <taxon>Eukaryota</taxon>
        <taxon>Fungi</taxon>
        <taxon>Dikarya</taxon>
        <taxon>Ascomycota</taxon>
        <taxon>Pezizomycotina</taxon>
        <taxon>Eurotiomycetes</taxon>
        <taxon>Eurotiomycetidae</taxon>
        <taxon>Eurotiales</taxon>
        <taxon>Aspergillaceae</taxon>
        <taxon>Penicillium</taxon>
    </lineage>
</organism>
<feature type="region of interest" description="Disordered" evidence="11">
    <location>
        <begin position="403"/>
        <end position="426"/>
    </location>
</feature>
<evidence type="ECO:0000256" key="11">
    <source>
        <dbReference type="SAM" id="MobiDB-lite"/>
    </source>
</evidence>
<dbReference type="EC" id="2.7.11.1" evidence="2"/>